<dbReference type="Gene3D" id="1.20.1260.10">
    <property type="match status" value="1"/>
</dbReference>
<dbReference type="PANTHER" id="PTHR36933:SF1">
    <property type="entry name" value="SLL0788 PROTEIN"/>
    <property type="match status" value="1"/>
</dbReference>
<protein>
    <submittedName>
        <fullName evidence="3">DUF305 domain-containing protein</fullName>
    </submittedName>
</protein>
<organism evidence="3 4">
    <name type="scientific">Sphingomonas arvum</name>
    <dbReference type="NCBI Taxonomy" id="2992113"/>
    <lineage>
        <taxon>Bacteria</taxon>
        <taxon>Pseudomonadati</taxon>
        <taxon>Pseudomonadota</taxon>
        <taxon>Alphaproteobacteria</taxon>
        <taxon>Sphingomonadales</taxon>
        <taxon>Sphingomonadaceae</taxon>
        <taxon>Sphingomonas</taxon>
    </lineage>
</organism>
<dbReference type="Pfam" id="PF03713">
    <property type="entry name" value="DUF305"/>
    <property type="match status" value="1"/>
</dbReference>
<comment type="caution">
    <text evidence="3">The sequence shown here is derived from an EMBL/GenBank/DDBJ whole genome shotgun (WGS) entry which is preliminary data.</text>
</comment>
<feature type="domain" description="DUF305" evidence="2">
    <location>
        <begin position="38"/>
        <end position="95"/>
    </location>
</feature>
<evidence type="ECO:0000313" key="3">
    <source>
        <dbReference type="EMBL" id="MCW3797990.1"/>
    </source>
</evidence>
<evidence type="ECO:0000256" key="1">
    <source>
        <dbReference type="SAM" id="MobiDB-lite"/>
    </source>
</evidence>
<gene>
    <name evidence="3" type="ORF">OMW55_09265</name>
</gene>
<feature type="region of interest" description="Disordered" evidence="1">
    <location>
        <begin position="18"/>
        <end position="42"/>
    </location>
</feature>
<dbReference type="PANTHER" id="PTHR36933">
    <property type="entry name" value="SLL0788 PROTEIN"/>
    <property type="match status" value="1"/>
</dbReference>
<evidence type="ECO:0000313" key="4">
    <source>
        <dbReference type="Proteomes" id="UP001526246"/>
    </source>
</evidence>
<dbReference type="PROSITE" id="PS51257">
    <property type="entry name" value="PROKAR_LIPOPROTEIN"/>
    <property type="match status" value="1"/>
</dbReference>
<keyword evidence="4" id="KW-1185">Reference proteome</keyword>
<proteinExistence type="predicted"/>
<dbReference type="RefSeq" id="WP_264882612.1">
    <property type="nucleotide sequence ID" value="NZ_JAPDOB010000002.1"/>
</dbReference>
<dbReference type="EMBL" id="JAPDOB010000002">
    <property type="protein sequence ID" value="MCW3797990.1"/>
    <property type="molecule type" value="Genomic_DNA"/>
</dbReference>
<accession>A0ABT3JFZ5</accession>
<reference evidence="3 4" key="1">
    <citation type="submission" date="2022-10" db="EMBL/GenBank/DDBJ databases">
        <title>Sphingomonas sp.</title>
        <authorList>
            <person name="Jin C."/>
        </authorList>
    </citation>
    <scope>NUCLEOTIDE SEQUENCE [LARGE SCALE GENOMIC DNA]</scope>
    <source>
        <strain evidence="3 4">BN140010</strain>
    </source>
</reference>
<dbReference type="InterPro" id="IPR012347">
    <property type="entry name" value="Ferritin-like"/>
</dbReference>
<dbReference type="Proteomes" id="UP001526246">
    <property type="component" value="Unassembled WGS sequence"/>
</dbReference>
<evidence type="ECO:0000259" key="2">
    <source>
        <dbReference type="Pfam" id="PF03713"/>
    </source>
</evidence>
<name>A0ABT3JFZ5_9SPHN</name>
<sequence>MRRLPLLPLIAALSACGSNVPPTPEQQPGGMSHPPTAMTGDQDRDFATMMITHHQGAIDMARQELSRGRDPEMRALAAKVIADQQREITQMQGWLERRGGAAGLPAQ</sequence>
<dbReference type="InterPro" id="IPR005183">
    <property type="entry name" value="DUF305_CopM-like"/>
</dbReference>